<dbReference type="Pfam" id="PF00041">
    <property type="entry name" value="fn3"/>
    <property type="match status" value="1"/>
</dbReference>
<dbReference type="SMART" id="SM00060">
    <property type="entry name" value="FN3"/>
    <property type="match status" value="1"/>
</dbReference>
<dbReference type="PANTHER" id="PTHR43308:SF5">
    <property type="entry name" value="S-LAYER PROTEIN _ PEPTIDOGLYCAN ENDO-BETA-N-ACETYLGLUCOSAMINIDASE"/>
    <property type="match status" value="1"/>
</dbReference>
<protein>
    <submittedName>
        <fullName evidence="4">S-layer homology domain-containing protein</fullName>
    </submittedName>
</protein>
<dbReference type="EMBL" id="JACXJA010000053">
    <property type="protein sequence ID" value="MBD2866142.1"/>
    <property type="molecule type" value="Genomic_DNA"/>
</dbReference>
<dbReference type="PANTHER" id="PTHR43308">
    <property type="entry name" value="OUTER MEMBRANE PROTEIN ALPHA-RELATED"/>
    <property type="match status" value="1"/>
</dbReference>
<evidence type="ECO:0000259" key="3">
    <source>
        <dbReference type="PROSITE" id="PS51272"/>
    </source>
</evidence>
<feature type="domain" description="SLH" evidence="3">
    <location>
        <begin position="1084"/>
        <end position="1143"/>
    </location>
</feature>
<name>A0A927CFS2_9BACL</name>
<feature type="region of interest" description="Disordered" evidence="1">
    <location>
        <begin position="760"/>
        <end position="796"/>
    </location>
</feature>
<accession>A0A927CFS2</accession>
<dbReference type="InterPro" id="IPR051465">
    <property type="entry name" value="Cell_Envelope_Struct_Comp"/>
</dbReference>
<reference evidence="4" key="1">
    <citation type="submission" date="2020-09" db="EMBL/GenBank/DDBJ databases">
        <title>A novel bacterium of genus Paenibacillus, isolated from South China Sea.</title>
        <authorList>
            <person name="Huang H."/>
            <person name="Mo K."/>
            <person name="Hu Y."/>
        </authorList>
    </citation>
    <scope>NUCLEOTIDE SEQUENCE</scope>
    <source>
        <strain evidence="4">IB182363</strain>
    </source>
</reference>
<evidence type="ECO:0000313" key="4">
    <source>
        <dbReference type="EMBL" id="MBD2866142.1"/>
    </source>
</evidence>
<gene>
    <name evidence="4" type="ORF">IDH45_29630</name>
</gene>
<dbReference type="InterPro" id="IPR036116">
    <property type="entry name" value="FN3_sf"/>
</dbReference>
<dbReference type="RefSeq" id="WP_190931761.1">
    <property type="nucleotide sequence ID" value="NZ_JACXJA010000053.1"/>
</dbReference>
<dbReference type="Gene3D" id="2.60.40.10">
    <property type="entry name" value="Immunoglobulins"/>
    <property type="match status" value="1"/>
</dbReference>
<keyword evidence="5" id="KW-1185">Reference proteome</keyword>
<dbReference type="InterPro" id="IPR013783">
    <property type="entry name" value="Ig-like_fold"/>
</dbReference>
<dbReference type="PROSITE" id="PS50853">
    <property type="entry name" value="FN3"/>
    <property type="match status" value="1"/>
</dbReference>
<dbReference type="AlphaFoldDB" id="A0A927CFS2"/>
<evidence type="ECO:0000256" key="1">
    <source>
        <dbReference type="SAM" id="MobiDB-lite"/>
    </source>
</evidence>
<dbReference type="Proteomes" id="UP000639396">
    <property type="component" value="Unassembled WGS sequence"/>
</dbReference>
<dbReference type="SUPFAM" id="SSF49265">
    <property type="entry name" value="Fibronectin type III"/>
    <property type="match status" value="1"/>
</dbReference>
<dbReference type="CDD" id="cd00063">
    <property type="entry name" value="FN3"/>
    <property type="match status" value="1"/>
</dbReference>
<sequence length="1206" mass="124871">MNDSRQWRHAENNLYQIFARIKRSVALIALLAIVLSVGGYPIPVSAAGLPNPPAATGGEESVSVSGFTAGATLKLYLTNGILIATAPSVTDATYTFTGVVPNSLDFYATQTVASDESWNSNFVPVSLRTPSATAGIGYVDVSNVLTGALVKLYEENGSLISDSPSDQGGGVWRFSGLTARKTYYAIQSINGVSSTNSSFVTVQPDIPDSPAATGGEESISVSGFTAGATLKLYLTNGTLVATATSVTGATYAFTGVVPNSLGFYATQTVGGEESENSAFVGVTLRVPSASAGLDYVDVSNVLSGATVKLHEENGSLISDSPSDQGSGVWRFSGLTARKTYYAIQSINGVSSTNSSFVTVQPDIPDSPAATGGEESISVSGFTVGATLKLYLTNGSLVATATSVTGATYAFTGVVPNSLGFYATQTVGGEESENSAFVGVTLRVPSASAGLDYVDVSNVLSGATVKLHEENGSLISDSPSDQGSGVWRFSGLTARKTYYVVQSINGVTSANSSFVTVQPDIPDSPAATGGEESISISGFTAGATLKLYLTNGTLVATATSVTGATYAFTGVVPNSLGFYATQTVGGEESENSTFVGVTLRTPTASAGLGLVDVSNVLSGATITLYDTDGHVISDSPSDQSGGVWRFSGLTAGNTYYVIQSIQGVISVNSSFVTLPSVPGVPTHVTASAGDRQAVVSFTPPADNGGSTITEYEVIALPDNIRVSGTSSPISLTGLTNGKRYTFKVAAINAVGQSEWSAESNAVYPLASSEDDESSSDGSGSASGKGPAGQTDSPGTASVNVLVNGRAESAGTATVKEVNGRQVLSIAVDENKLRQRLESEDQGAVITVSVTNASDVVIAELNGSIAKQMEMKQAIFVLRTGQAAYTIPVQQMSIDSIAQEIGKDADLRDISIHIEIAVPSANTLRLVETAAAKGEWQLAAPPLEFKIYAVYGERTVEVSQFNTYVERTIVMPDGTNPNRITTGVVVEPDGTVRHVPTRIGVVDGRYTAKINSLTNSTYSVIWHPLEFADAGSHWAKDQINNMGSRLIVNGTGDGVFSPDKNITRAEFAAIIVRGLGLKPEDGSAAFSDVQASEWYSGVIGTAYAYGLINGFEDGTFRPNERITREQAMVIVSKAMSITGLAADASDGALYGFTDAAETSGWAAHGISASIAAGIVTGRDGGLLAPKAFVTRAEVAVMVERLLKSSDLI</sequence>
<comment type="caution">
    <text evidence="4">The sequence shown here is derived from an EMBL/GenBank/DDBJ whole genome shotgun (WGS) entry which is preliminary data.</text>
</comment>
<feature type="domain" description="SLH" evidence="3">
    <location>
        <begin position="1147"/>
        <end position="1206"/>
    </location>
</feature>
<dbReference type="PROSITE" id="PS51272">
    <property type="entry name" value="SLH"/>
    <property type="match status" value="3"/>
</dbReference>
<dbReference type="InterPro" id="IPR001119">
    <property type="entry name" value="SLH_dom"/>
</dbReference>
<proteinExistence type="predicted"/>
<feature type="domain" description="SLH" evidence="3">
    <location>
        <begin position="1020"/>
        <end position="1083"/>
    </location>
</feature>
<feature type="domain" description="Fibronectin type-III" evidence="2">
    <location>
        <begin position="676"/>
        <end position="765"/>
    </location>
</feature>
<evidence type="ECO:0000259" key="2">
    <source>
        <dbReference type="PROSITE" id="PS50853"/>
    </source>
</evidence>
<dbReference type="Pfam" id="PF00395">
    <property type="entry name" value="SLH"/>
    <property type="match status" value="3"/>
</dbReference>
<dbReference type="InterPro" id="IPR003961">
    <property type="entry name" value="FN3_dom"/>
</dbReference>
<evidence type="ECO:0000313" key="5">
    <source>
        <dbReference type="Proteomes" id="UP000639396"/>
    </source>
</evidence>
<organism evidence="4 5">
    <name type="scientific">Paenibacillus oceani</name>
    <dbReference type="NCBI Taxonomy" id="2772510"/>
    <lineage>
        <taxon>Bacteria</taxon>
        <taxon>Bacillati</taxon>
        <taxon>Bacillota</taxon>
        <taxon>Bacilli</taxon>
        <taxon>Bacillales</taxon>
        <taxon>Paenibacillaceae</taxon>
        <taxon>Paenibacillus</taxon>
    </lineage>
</organism>